<dbReference type="GO" id="GO:0005789">
    <property type="term" value="C:endoplasmic reticulum membrane"/>
    <property type="evidence" value="ECO:0007669"/>
    <property type="project" value="UniProtKB-SubCell"/>
</dbReference>
<evidence type="ECO:0000256" key="4">
    <source>
        <dbReference type="ARBA" id="ARBA00010617"/>
    </source>
</evidence>
<feature type="binding site" description="axial binding residue" evidence="15">
    <location>
        <position position="458"/>
    </location>
    <ligand>
        <name>heme</name>
        <dbReference type="ChEBI" id="CHEBI:30413"/>
    </ligand>
    <ligandPart>
        <name>Fe</name>
        <dbReference type="ChEBI" id="CHEBI:18248"/>
    </ligandPart>
</feature>
<evidence type="ECO:0000313" key="18">
    <source>
        <dbReference type="Proteomes" id="UP000791440"/>
    </source>
</evidence>
<keyword evidence="7 15" id="KW-0479">Metal-binding</keyword>
<gene>
    <name evidence="17" type="ORF">O3G_MSEX012092</name>
</gene>
<dbReference type="Gene3D" id="1.10.630.10">
    <property type="entry name" value="Cytochrome P450"/>
    <property type="match status" value="1"/>
</dbReference>
<comment type="catalytic activity">
    <reaction evidence="14">
        <text>an organic molecule + reduced [NADPH--hemoprotein reductase] + O2 = an alcohol + oxidized [NADPH--hemoprotein reductase] + H2O + H(+)</text>
        <dbReference type="Rhea" id="RHEA:17149"/>
        <dbReference type="Rhea" id="RHEA-COMP:11964"/>
        <dbReference type="Rhea" id="RHEA-COMP:11965"/>
        <dbReference type="ChEBI" id="CHEBI:15377"/>
        <dbReference type="ChEBI" id="CHEBI:15378"/>
        <dbReference type="ChEBI" id="CHEBI:15379"/>
        <dbReference type="ChEBI" id="CHEBI:30879"/>
        <dbReference type="ChEBI" id="CHEBI:57618"/>
        <dbReference type="ChEBI" id="CHEBI:58210"/>
        <dbReference type="ChEBI" id="CHEBI:142491"/>
        <dbReference type="EC" id="1.14.14.1"/>
    </reaction>
</comment>
<comment type="subcellular location">
    <subcellularLocation>
        <location evidence="3">Endoplasmic reticulum membrane</location>
        <topology evidence="3">Peripheral membrane protein</topology>
    </subcellularLocation>
    <subcellularLocation>
        <location evidence="2">Microsome membrane</location>
        <topology evidence="2">Peripheral membrane protein</topology>
    </subcellularLocation>
</comment>
<proteinExistence type="inferred from homology"/>
<sequence length="516" mass="59730">MFTTILCTCVVFLISCLVYFKYKNKQEYWKRKNVPHLKPVPLLGNYKDFILLKEITGVILQQICEKFPNEPYIGAYYGTDPALIIQDPELIKLVITKDFYYFSGREASDYSEMETVTQNVFFTCCDKWRVLRQNLTPLFTTAKMKNMFYLIEKCAHVFENVLEEKVYAPKTVTISELMASFTMDCIGTCTFGVETNVMTEPMNNPFRNIGTAIFEKSNFRGFKNMMRSLWPRAFYIFGFRFFPLELNDFFVKLLTAVFESRQYKPSPRQDLVDLVLTLANKSCIAGDTVPDFKTGEVKKTTMEVTNDLLVAHCVAFFGAGYETSATTSSFTLYELAKHPEIQEKVLQEVDAYFQKNNNQLNYNLVSELPYLDACIDEALRFYPVLGSLNREAMADYTFPTGLTVEKGMRIHIPVYYLQRHPKYFPEPEEFRPERFLGDEKLKVNPHVYMPFGGGPRLCIGKRFAKMQMLAGLVTLLKNYKVELDPTTPLKVQFDPRIIVTHPRVPIQVKLVPRKIK</sequence>
<dbReference type="PANTHER" id="PTHR24292">
    <property type="entry name" value="CYTOCHROME P450"/>
    <property type="match status" value="1"/>
</dbReference>
<comment type="similarity">
    <text evidence="4 16">Belongs to the cytochrome P450 family.</text>
</comment>
<keyword evidence="8" id="KW-0256">Endoplasmic reticulum</keyword>
<keyword evidence="18" id="KW-1185">Reference proteome</keyword>
<evidence type="ECO:0000313" key="17">
    <source>
        <dbReference type="EMBL" id="KAG6460625.1"/>
    </source>
</evidence>
<dbReference type="GO" id="GO:0020037">
    <property type="term" value="F:heme binding"/>
    <property type="evidence" value="ECO:0007669"/>
    <property type="project" value="InterPro"/>
</dbReference>
<evidence type="ECO:0000256" key="6">
    <source>
        <dbReference type="ARBA" id="ARBA00022617"/>
    </source>
</evidence>
<dbReference type="SUPFAM" id="SSF48264">
    <property type="entry name" value="Cytochrome P450"/>
    <property type="match status" value="1"/>
</dbReference>
<reference evidence="17" key="2">
    <citation type="submission" date="2020-12" db="EMBL/GenBank/DDBJ databases">
        <authorList>
            <person name="Kanost M."/>
        </authorList>
    </citation>
    <scope>NUCLEOTIDE SEQUENCE</scope>
</reference>
<name>A0A922CV34_MANSE</name>
<dbReference type="PRINTS" id="PR00385">
    <property type="entry name" value="P450"/>
</dbReference>
<accession>A0A922CV34</accession>
<dbReference type="OrthoDB" id="2789670at2759"/>
<dbReference type="GO" id="GO:0005506">
    <property type="term" value="F:iron ion binding"/>
    <property type="evidence" value="ECO:0007669"/>
    <property type="project" value="InterPro"/>
</dbReference>
<evidence type="ECO:0000256" key="15">
    <source>
        <dbReference type="PIRSR" id="PIRSR602401-1"/>
    </source>
</evidence>
<evidence type="ECO:0000256" key="16">
    <source>
        <dbReference type="RuleBase" id="RU000461"/>
    </source>
</evidence>
<evidence type="ECO:0000256" key="7">
    <source>
        <dbReference type="ARBA" id="ARBA00022723"/>
    </source>
</evidence>
<dbReference type="FunFam" id="1.10.630.10:FF:000042">
    <property type="entry name" value="Cytochrome P450"/>
    <property type="match status" value="1"/>
</dbReference>
<dbReference type="PROSITE" id="PS00086">
    <property type="entry name" value="CYTOCHROME_P450"/>
    <property type="match status" value="1"/>
</dbReference>
<evidence type="ECO:0000256" key="2">
    <source>
        <dbReference type="ARBA" id="ARBA00004174"/>
    </source>
</evidence>
<dbReference type="PRINTS" id="PR00463">
    <property type="entry name" value="EP450I"/>
</dbReference>
<evidence type="ECO:0000256" key="1">
    <source>
        <dbReference type="ARBA" id="ARBA00001971"/>
    </source>
</evidence>
<dbReference type="GO" id="GO:0016712">
    <property type="term" value="F:oxidoreductase activity, acting on paired donors, with incorporation or reduction of molecular oxygen, reduced flavin or flavoprotein as one donor, and incorporation of one atom of oxygen"/>
    <property type="evidence" value="ECO:0007669"/>
    <property type="project" value="UniProtKB-EC"/>
</dbReference>
<keyword evidence="10 16" id="KW-0560">Oxidoreductase</keyword>
<keyword evidence="6 15" id="KW-0349">Heme</keyword>
<comment type="cofactor">
    <cofactor evidence="1 15">
        <name>heme</name>
        <dbReference type="ChEBI" id="CHEBI:30413"/>
    </cofactor>
</comment>
<evidence type="ECO:0000256" key="11">
    <source>
        <dbReference type="ARBA" id="ARBA00023004"/>
    </source>
</evidence>
<evidence type="ECO:0000256" key="3">
    <source>
        <dbReference type="ARBA" id="ARBA00004406"/>
    </source>
</evidence>
<evidence type="ECO:0000256" key="13">
    <source>
        <dbReference type="ARBA" id="ARBA00023136"/>
    </source>
</evidence>
<dbReference type="InterPro" id="IPR050476">
    <property type="entry name" value="Insect_CytP450_Detox"/>
</dbReference>
<evidence type="ECO:0000256" key="9">
    <source>
        <dbReference type="ARBA" id="ARBA00022848"/>
    </source>
</evidence>
<evidence type="ECO:0000256" key="8">
    <source>
        <dbReference type="ARBA" id="ARBA00022824"/>
    </source>
</evidence>
<dbReference type="InterPro" id="IPR002401">
    <property type="entry name" value="Cyt_P450_E_grp-I"/>
</dbReference>
<dbReference type="AlphaFoldDB" id="A0A922CV34"/>
<dbReference type="Proteomes" id="UP000791440">
    <property type="component" value="Unassembled WGS sequence"/>
</dbReference>
<dbReference type="InterPro" id="IPR001128">
    <property type="entry name" value="Cyt_P450"/>
</dbReference>
<dbReference type="EMBL" id="JH668685">
    <property type="protein sequence ID" value="KAG6460625.1"/>
    <property type="molecule type" value="Genomic_DNA"/>
</dbReference>
<evidence type="ECO:0000256" key="10">
    <source>
        <dbReference type="ARBA" id="ARBA00023002"/>
    </source>
</evidence>
<organism evidence="17 18">
    <name type="scientific">Manduca sexta</name>
    <name type="common">Tobacco hawkmoth</name>
    <name type="synonym">Tobacco hornworm</name>
    <dbReference type="NCBI Taxonomy" id="7130"/>
    <lineage>
        <taxon>Eukaryota</taxon>
        <taxon>Metazoa</taxon>
        <taxon>Ecdysozoa</taxon>
        <taxon>Arthropoda</taxon>
        <taxon>Hexapoda</taxon>
        <taxon>Insecta</taxon>
        <taxon>Pterygota</taxon>
        <taxon>Neoptera</taxon>
        <taxon>Endopterygota</taxon>
        <taxon>Lepidoptera</taxon>
        <taxon>Glossata</taxon>
        <taxon>Ditrysia</taxon>
        <taxon>Bombycoidea</taxon>
        <taxon>Sphingidae</taxon>
        <taxon>Sphinginae</taxon>
        <taxon>Sphingini</taxon>
        <taxon>Manduca</taxon>
    </lineage>
</organism>
<dbReference type="EC" id="1.14.14.1" evidence="5"/>
<dbReference type="InterPro" id="IPR017972">
    <property type="entry name" value="Cyt_P450_CS"/>
</dbReference>
<dbReference type="Pfam" id="PF00067">
    <property type="entry name" value="p450"/>
    <property type="match status" value="1"/>
</dbReference>
<keyword evidence="11 15" id="KW-0408">Iron</keyword>
<evidence type="ECO:0000256" key="12">
    <source>
        <dbReference type="ARBA" id="ARBA00023033"/>
    </source>
</evidence>
<reference evidence="17" key="1">
    <citation type="journal article" date="2016" name="Insect Biochem. Mol. Biol.">
        <title>Multifaceted biological insights from a draft genome sequence of the tobacco hornworm moth, Manduca sexta.</title>
        <authorList>
            <person name="Kanost M.R."/>
            <person name="Arrese E.L."/>
            <person name="Cao X."/>
            <person name="Chen Y.R."/>
            <person name="Chellapilla S."/>
            <person name="Goldsmith M.R."/>
            <person name="Grosse-Wilde E."/>
            <person name="Heckel D.G."/>
            <person name="Herndon N."/>
            <person name="Jiang H."/>
            <person name="Papanicolaou A."/>
            <person name="Qu J."/>
            <person name="Soulages J.L."/>
            <person name="Vogel H."/>
            <person name="Walters J."/>
            <person name="Waterhouse R.M."/>
            <person name="Ahn S.J."/>
            <person name="Almeida F.C."/>
            <person name="An C."/>
            <person name="Aqrawi P."/>
            <person name="Bretschneider A."/>
            <person name="Bryant W.B."/>
            <person name="Bucks S."/>
            <person name="Chao H."/>
            <person name="Chevignon G."/>
            <person name="Christen J.M."/>
            <person name="Clarke D.F."/>
            <person name="Dittmer N.T."/>
            <person name="Ferguson L.C.F."/>
            <person name="Garavelou S."/>
            <person name="Gordon K.H.J."/>
            <person name="Gunaratna R.T."/>
            <person name="Han Y."/>
            <person name="Hauser F."/>
            <person name="He Y."/>
            <person name="Heidel-Fischer H."/>
            <person name="Hirsh A."/>
            <person name="Hu Y."/>
            <person name="Jiang H."/>
            <person name="Kalra D."/>
            <person name="Klinner C."/>
            <person name="Konig C."/>
            <person name="Kovar C."/>
            <person name="Kroll A.R."/>
            <person name="Kuwar S.S."/>
            <person name="Lee S.L."/>
            <person name="Lehman R."/>
            <person name="Li K."/>
            <person name="Li Z."/>
            <person name="Liang H."/>
            <person name="Lovelace S."/>
            <person name="Lu Z."/>
            <person name="Mansfield J.H."/>
            <person name="McCulloch K.J."/>
            <person name="Mathew T."/>
            <person name="Morton B."/>
            <person name="Muzny D.M."/>
            <person name="Neunemann D."/>
            <person name="Ongeri F."/>
            <person name="Pauchet Y."/>
            <person name="Pu L.L."/>
            <person name="Pyrousis I."/>
            <person name="Rao X.J."/>
            <person name="Redding A."/>
            <person name="Roesel C."/>
            <person name="Sanchez-Gracia A."/>
            <person name="Schaack S."/>
            <person name="Shukla A."/>
            <person name="Tetreau G."/>
            <person name="Wang Y."/>
            <person name="Xiong G.H."/>
            <person name="Traut W."/>
            <person name="Walsh T.K."/>
            <person name="Worley K.C."/>
            <person name="Wu D."/>
            <person name="Wu W."/>
            <person name="Wu Y.Q."/>
            <person name="Zhang X."/>
            <person name="Zou Z."/>
            <person name="Zucker H."/>
            <person name="Briscoe A.D."/>
            <person name="Burmester T."/>
            <person name="Clem R.J."/>
            <person name="Feyereisen R."/>
            <person name="Grimmelikhuijzen C.J.P."/>
            <person name="Hamodrakas S.J."/>
            <person name="Hansson B.S."/>
            <person name="Huguet E."/>
            <person name="Jermiin L.S."/>
            <person name="Lan Q."/>
            <person name="Lehman H.K."/>
            <person name="Lorenzen M."/>
            <person name="Merzendorfer H."/>
            <person name="Michalopoulos I."/>
            <person name="Morton D.B."/>
            <person name="Muthukrishnan S."/>
            <person name="Oakeshott J.G."/>
            <person name="Palmer W."/>
            <person name="Park Y."/>
            <person name="Passarelli A.L."/>
            <person name="Rozas J."/>
            <person name="Schwartz L.M."/>
            <person name="Smith W."/>
            <person name="Southgate A."/>
            <person name="Vilcinskas A."/>
            <person name="Vogt R."/>
            <person name="Wang P."/>
            <person name="Werren J."/>
            <person name="Yu X.Q."/>
            <person name="Zhou J.J."/>
            <person name="Brown S.J."/>
            <person name="Scherer S.E."/>
            <person name="Richards S."/>
            <person name="Blissard G.W."/>
        </authorList>
    </citation>
    <scope>NUCLEOTIDE SEQUENCE</scope>
</reference>
<dbReference type="PANTHER" id="PTHR24292:SF45">
    <property type="entry name" value="CYTOCHROME P450 6G1-RELATED"/>
    <property type="match status" value="1"/>
</dbReference>
<comment type="caution">
    <text evidence="17">The sequence shown here is derived from an EMBL/GenBank/DDBJ whole genome shotgun (WGS) entry which is preliminary data.</text>
</comment>
<keyword evidence="13" id="KW-0472">Membrane</keyword>
<evidence type="ECO:0000256" key="5">
    <source>
        <dbReference type="ARBA" id="ARBA00012109"/>
    </source>
</evidence>
<dbReference type="CDD" id="cd11056">
    <property type="entry name" value="CYP6-like"/>
    <property type="match status" value="1"/>
</dbReference>
<protein>
    <recommendedName>
        <fullName evidence="5">unspecific monooxygenase</fullName>
        <ecNumber evidence="5">1.14.14.1</ecNumber>
    </recommendedName>
</protein>
<keyword evidence="12 16" id="KW-0503">Monooxygenase</keyword>
<keyword evidence="9" id="KW-0492">Microsome</keyword>
<dbReference type="InterPro" id="IPR036396">
    <property type="entry name" value="Cyt_P450_sf"/>
</dbReference>
<evidence type="ECO:0000256" key="14">
    <source>
        <dbReference type="ARBA" id="ARBA00047827"/>
    </source>
</evidence>